<proteinExistence type="predicted"/>
<dbReference type="PROSITE" id="PS52050">
    <property type="entry name" value="WYL"/>
    <property type="match status" value="1"/>
</dbReference>
<dbReference type="EMBL" id="JACWUN010000010">
    <property type="protein sequence ID" value="MBD1400916.1"/>
    <property type="molecule type" value="Genomic_DNA"/>
</dbReference>
<comment type="caution">
    <text evidence="4">The sequence shown here is derived from an EMBL/GenBank/DDBJ whole genome shotgun (WGS) entry which is preliminary data.</text>
</comment>
<dbReference type="AlphaFoldDB" id="A0A8J6QQ55"/>
<dbReference type="PANTHER" id="PTHR34580:SF1">
    <property type="entry name" value="PROTEIN PAFC"/>
    <property type="match status" value="1"/>
</dbReference>
<dbReference type="InterPro" id="IPR036390">
    <property type="entry name" value="WH_DNA-bd_sf"/>
</dbReference>
<dbReference type="Gene3D" id="1.10.10.10">
    <property type="entry name" value="Winged helix-like DNA-binding domain superfamily/Winged helix DNA-binding domain"/>
    <property type="match status" value="1"/>
</dbReference>
<name>A0A8J6QQ55_9BACT</name>
<dbReference type="InterPro" id="IPR026881">
    <property type="entry name" value="WYL_dom"/>
</dbReference>
<dbReference type="PIRSF" id="PIRSF016838">
    <property type="entry name" value="PafC"/>
    <property type="match status" value="1"/>
</dbReference>
<keyword evidence="5" id="KW-1185">Reference proteome</keyword>
<evidence type="ECO:0000259" key="3">
    <source>
        <dbReference type="Pfam" id="PF25583"/>
    </source>
</evidence>
<reference evidence="4" key="1">
    <citation type="submission" date="2020-09" db="EMBL/GenBank/DDBJ databases">
        <title>Pelobacter alkaliphilus sp. nov., a novel anaerobic arsenate-reducing bacterium from terrestrial mud volcano.</title>
        <authorList>
            <person name="Khomyakova M.A."/>
            <person name="Merkel A.Y."/>
            <person name="Slobodkin A.I."/>
        </authorList>
    </citation>
    <scope>NUCLEOTIDE SEQUENCE</scope>
    <source>
        <strain evidence="4">M08fum</strain>
    </source>
</reference>
<feature type="domain" description="WCX" evidence="3">
    <location>
        <begin position="255"/>
        <end position="329"/>
    </location>
</feature>
<dbReference type="InterPro" id="IPR028349">
    <property type="entry name" value="PafC-like"/>
</dbReference>
<protein>
    <submittedName>
        <fullName evidence="4">Transcriptional regulator</fullName>
    </submittedName>
</protein>
<evidence type="ECO:0000259" key="1">
    <source>
        <dbReference type="Pfam" id="PF08279"/>
    </source>
</evidence>
<evidence type="ECO:0000259" key="2">
    <source>
        <dbReference type="Pfam" id="PF13280"/>
    </source>
</evidence>
<accession>A0A8J6QQ55</accession>
<sequence length="342" mass="39727">MMDSPRRRGRRPKKYSQAARLHDLIRILEMRYGATVAELVEECRVTRRTIYRDLQALMDAGYPLVSGRQADGHVVYRFVTGFSKIPPLTLSLDELMTLYLCRGQLEFLQGTPFSEDLEAIFSRLRSMLPPRSIAHLERIAEAFSPRFQGYKDYSSQRQILVDLRQALLKQQRCRINYRPAQRASHSYLIDPYTLLFYNNALYVGAYAHNRKDIRLFAIDRIESVSLEPQRFEVPEDYHPGQLTGRAFGLIDDGPGYELELEFTAGVAHLIRERVWHPLQQIEEHQDGTLSLRFFASGDKEILAWLYSYVPHVRVIRPEPLRRRFIDGLQMALAAQLTNEGRP</sequence>
<dbReference type="InterPro" id="IPR013196">
    <property type="entry name" value="HTH_11"/>
</dbReference>
<dbReference type="InterPro" id="IPR057727">
    <property type="entry name" value="WCX_dom"/>
</dbReference>
<dbReference type="InterPro" id="IPR051534">
    <property type="entry name" value="CBASS_pafABC_assoc_protein"/>
</dbReference>
<evidence type="ECO:0000313" key="4">
    <source>
        <dbReference type="EMBL" id="MBD1400916.1"/>
    </source>
</evidence>
<gene>
    <name evidence="4" type="ORF">ICT70_09550</name>
</gene>
<dbReference type="Proteomes" id="UP000632828">
    <property type="component" value="Unassembled WGS sequence"/>
</dbReference>
<dbReference type="Pfam" id="PF25583">
    <property type="entry name" value="WCX"/>
    <property type="match status" value="1"/>
</dbReference>
<dbReference type="Pfam" id="PF13280">
    <property type="entry name" value="WYL"/>
    <property type="match status" value="1"/>
</dbReference>
<evidence type="ECO:0000313" key="5">
    <source>
        <dbReference type="Proteomes" id="UP000632828"/>
    </source>
</evidence>
<dbReference type="SUPFAM" id="SSF46785">
    <property type="entry name" value="Winged helix' DNA-binding domain"/>
    <property type="match status" value="1"/>
</dbReference>
<feature type="domain" description="Helix-turn-helix type 11" evidence="1">
    <location>
        <begin position="20"/>
        <end position="69"/>
    </location>
</feature>
<dbReference type="PANTHER" id="PTHR34580">
    <property type="match status" value="1"/>
</dbReference>
<feature type="domain" description="WYL" evidence="2">
    <location>
        <begin position="159"/>
        <end position="225"/>
    </location>
</feature>
<dbReference type="Pfam" id="PF08279">
    <property type="entry name" value="HTH_11"/>
    <property type="match status" value="1"/>
</dbReference>
<dbReference type="InterPro" id="IPR036388">
    <property type="entry name" value="WH-like_DNA-bd_sf"/>
</dbReference>
<organism evidence="4 5">
    <name type="scientific">Pelovirga terrestris</name>
    <dbReference type="NCBI Taxonomy" id="2771352"/>
    <lineage>
        <taxon>Bacteria</taxon>
        <taxon>Pseudomonadati</taxon>
        <taxon>Thermodesulfobacteriota</taxon>
        <taxon>Desulfuromonadia</taxon>
        <taxon>Geobacterales</taxon>
        <taxon>Geobacteraceae</taxon>
        <taxon>Pelovirga</taxon>
    </lineage>
</organism>